<dbReference type="AlphaFoldDB" id="A0A2J8N0C0"/>
<evidence type="ECO:0000313" key="3">
    <source>
        <dbReference type="EMBL" id="PNI65219.1"/>
    </source>
</evidence>
<reference evidence="3 4" key="1">
    <citation type="submission" date="2017-12" db="EMBL/GenBank/DDBJ databases">
        <title>High-resolution comparative analysis of great ape genomes.</title>
        <authorList>
            <person name="Pollen A."/>
            <person name="Hastie A."/>
            <person name="Hormozdiari F."/>
            <person name="Dougherty M."/>
            <person name="Liu R."/>
            <person name="Chaisson M."/>
            <person name="Hoppe E."/>
            <person name="Hill C."/>
            <person name="Pang A."/>
            <person name="Hillier L."/>
            <person name="Baker C."/>
            <person name="Armstrong J."/>
            <person name="Shendure J."/>
            <person name="Paten B."/>
            <person name="Wilson R."/>
            <person name="Chao H."/>
            <person name="Schneider V."/>
            <person name="Ventura M."/>
            <person name="Kronenberg Z."/>
            <person name="Murali S."/>
            <person name="Gordon D."/>
            <person name="Cantsilieris S."/>
            <person name="Munson K."/>
            <person name="Nelson B."/>
            <person name="Raja A."/>
            <person name="Underwood J."/>
            <person name="Diekhans M."/>
            <person name="Fiddes I."/>
            <person name="Haussler D."/>
            <person name="Eichler E."/>
        </authorList>
    </citation>
    <scope>NUCLEOTIDE SEQUENCE [LARGE SCALE GENOMIC DNA]</scope>
    <source>
        <strain evidence="3">Yerkes chimp pedigree #C0471</strain>
        <tissue evidence="3">Blood</tissue>
    </source>
</reference>
<dbReference type="EMBL" id="NBAG03000240">
    <property type="protein sequence ID" value="PNI65217.1"/>
    <property type="molecule type" value="Genomic_DNA"/>
</dbReference>
<accession>A0A2J8N0C0</accession>
<feature type="region of interest" description="Disordered" evidence="1">
    <location>
        <begin position="26"/>
        <end position="57"/>
    </location>
</feature>
<protein>
    <submittedName>
        <fullName evidence="2">DEPDC4 isoform 2</fullName>
    </submittedName>
    <submittedName>
        <fullName evidence="3">DEPDC4 isoform 4</fullName>
    </submittedName>
</protein>
<organism evidence="3 4">
    <name type="scientific">Pan troglodytes</name>
    <name type="common">Chimpanzee</name>
    <dbReference type="NCBI Taxonomy" id="9598"/>
    <lineage>
        <taxon>Eukaryota</taxon>
        <taxon>Metazoa</taxon>
        <taxon>Chordata</taxon>
        <taxon>Craniata</taxon>
        <taxon>Vertebrata</taxon>
        <taxon>Euteleostomi</taxon>
        <taxon>Mammalia</taxon>
        <taxon>Eutheria</taxon>
        <taxon>Euarchontoglires</taxon>
        <taxon>Primates</taxon>
        <taxon>Haplorrhini</taxon>
        <taxon>Catarrhini</taxon>
        <taxon>Hominidae</taxon>
        <taxon>Pan</taxon>
    </lineage>
</organism>
<gene>
    <name evidence="3" type="ORF">CK820_G0016131</name>
</gene>
<evidence type="ECO:0000313" key="2">
    <source>
        <dbReference type="EMBL" id="PNI65217.1"/>
    </source>
</evidence>
<dbReference type="Proteomes" id="UP000236370">
    <property type="component" value="Unassembled WGS sequence"/>
</dbReference>
<evidence type="ECO:0000256" key="1">
    <source>
        <dbReference type="SAM" id="MobiDB-lite"/>
    </source>
</evidence>
<feature type="compositionally biased region" description="Basic residues" evidence="1">
    <location>
        <begin position="40"/>
        <end position="51"/>
    </location>
</feature>
<proteinExistence type="predicted"/>
<name>A0A2J8N0C0_PANTR</name>
<comment type="caution">
    <text evidence="3">The sequence shown here is derived from an EMBL/GenBank/DDBJ whole genome shotgun (WGS) entry which is preliminary data.</text>
</comment>
<evidence type="ECO:0000313" key="4">
    <source>
        <dbReference type="Proteomes" id="UP000236370"/>
    </source>
</evidence>
<sequence>MVPGEEPARELMAVLLTPRFRRLVSQNELPGPGLNGPSSRNRRGGFCRKRRTDQDMK</sequence>
<dbReference type="EMBL" id="NBAG03000240">
    <property type="protein sequence ID" value="PNI65219.1"/>
    <property type="molecule type" value="Genomic_DNA"/>
</dbReference>